<organism evidence="3 4">
    <name type="scientific">Prorocentrum cordatum</name>
    <dbReference type="NCBI Taxonomy" id="2364126"/>
    <lineage>
        <taxon>Eukaryota</taxon>
        <taxon>Sar</taxon>
        <taxon>Alveolata</taxon>
        <taxon>Dinophyceae</taxon>
        <taxon>Prorocentrales</taxon>
        <taxon>Prorocentraceae</taxon>
        <taxon>Prorocentrum</taxon>
    </lineage>
</organism>
<feature type="region of interest" description="Disordered" evidence="1">
    <location>
        <begin position="73"/>
        <end position="93"/>
    </location>
</feature>
<dbReference type="Proteomes" id="UP001189429">
    <property type="component" value="Unassembled WGS sequence"/>
</dbReference>
<evidence type="ECO:0000313" key="3">
    <source>
        <dbReference type="EMBL" id="CAK0834030.1"/>
    </source>
</evidence>
<dbReference type="EMBL" id="CAUYUJ010012481">
    <property type="protein sequence ID" value="CAK0834030.1"/>
    <property type="molecule type" value="Genomic_DNA"/>
</dbReference>
<evidence type="ECO:0000259" key="2">
    <source>
        <dbReference type="PROSITE" id="PS50020"/>
    </source>
</evidence>
<keyword evidence="4" id="KW-1185">Reference proteome</keyword>
<dbReference type="Gene3D" id="2.20.70.10">
    <property type="match status" value="1"/>
</dbReference>
<feature type="region of interest" description="Disordered" evidence="1">
    <location>
        <begin position="269"/>
        <end position="290"/>
    </location>
</feature>
<feature type="region of interest" description="Disordered" evidence="1">
    <location>
        <begin position="169"/>
        <end position="233"/>
    </location>
</feature>
<dbReference type="InterPro" id="IPR001202">
    <property type="entry name" value="WW_dom"/>
</dbReference>
<feature type="compositionally biased region" description="Low complexity" evidence="1">
    <location>
        <begin position="192"/>
        <end position="201"/>
    </location>
</feature>
<feature type="domain" description="WW" evidence="2">
    <location>
        <begin position="241"/>
        <end position="276"/>
    </location>
</feature>
<proteinExistence type="predicted"/>
<evidence type="ECO:0000313" key="4">
    <source>
        <dbReference type="Proteomes" id="UP001189429"/>
    </source>
</evidence>
<dbReference type="PROSITE" id="PS50020">
    <property type="entry name" value="WW_DOMAIN_2"/>
    <property type="match status" value="1"/>
</dbReference>
<sequence length="486" mass="53822">MAGWALEHNEFALAACIPGGFHLCLRTGEIHGLNRALVQLCCSACAAGSWVLGAASWSSAELLLLGRQRSERVHPEDKTASGKYAPSGSNHGRPCFTKRAQREGQLVDEHEVHLYYWRQDDDPDMSGWWFGQEVGGETVWARHESCAHLPPKRGWTVVNGGQTDLEMSVEDAGAGRRSPLQPRAQPAPPAMSPRARSPTPAQGSQPRRGREDDLSREAGPPAKKNQQKDEPGVVDGCPCRFNLPHPWVPVRYGSSSSTFYYWNKETQESTWDLPPGRHPRPPPSRALKGSGDALEGYPWAVFDPTLRKMKEQLQPKCVAHLLVGSTAKFAKTSKNFAVNFATSDLATEFKYWFVGQDMNRKFESTLKIGATGFRNEFVIRSESDHFVLAKIDSLPRLQLTPNAGPALLGDHHGAHAKVDRRLPRLTSDATSFIYAKPRGPCSQRHLRVYGAVLCGLWGTGHLFACECEFALFKYCVIILALALYIL</sequence>
<reference evidence="3" key="1">
    <citation type="submission" date="2023-10" db="EMBL/GenBank/DDBJ databases">
        <authorList>
            <person name="Chen Y."/>
            <person name="Shah S."/>
            <person name="Dougan E. K."/>
            <person name="Thang M."/>
            <person name="Chan C."/>
        </authorList>
    </citation>
    <scope>NUCLEOTIDE SEQUENCE [LARGE SCALE GENOMIC DNA]</scope>
</reference>
<accession>A0ABN9SQL7</accession>
<dbReference type="InterPro" id="IPR036020">
    <property type="entry name" value="WW_dom_sf"/>
</dbReference>
<evidence type="ECO:0000256" key="1">
    <source>
        <dbReference type="SAM" id="MobiDB-lite"/>
    </source>
</evidence>
<comment type="caution">
    <text evidence="3">The sequence shown here is derived from an EMBL/GenBank/DDBJ whole genome shotgun (WGS) entry which is preliminary data.</text>
</comment>
<dbReference type="SUPFAM" id="SSF51045">
    <property type="entry name" value="WW domain"/>
    <property type="match status" value="1"/>
</dbReference>
<gene>
    <name evidence="3" type="ORF">PCOR1329_LOCUS31558</name>
</gene>
<protein>
    <recommendedName>
        <fullName evidence="2">WW domain-containing protein</fullName>
    </recommendedName>
</protein>
<name>A0ABN9SQL7_9DINO</name>